<feature type="compositionally biased region" description="Low complexity" evidence="1">
    <location>
        <begin position="1"/>
        <end position="76"/>
    </location>
</feature>
<dbReference type="OrthoDB" id="3032427at2759"/>
<evidence type="ECO:0000313" key="3">
    <source>
        <dbReference type="Proteomes" id="UP000623467"/>
    </source>
</evidence>
<dbReference type="EMBL" id="JACAZH010000036">
    <property type="protein sequence ID" value="KAF7336589.1"/>
    <property type="molecule type" value="Genomic_DNA"/>
</dbReference>
<feature type="region of interest" description="Disordered" evidence="1">
    <location>
        <begin position="1"/>
        <end position="94"/>
    </location>
</feature>
<proteinExistence type="predicted"/>
<accession>A0A8H6X9U9</accession>
<organism evidence="2 3">
    <name type="scientific">Mycena sanguinolenta</name>
    <dbReference type="NCBI Taxonomy" id="230812"/>
    <lineage>
        <taxon>Eukaryota</taxon>
        <taxon>Fungi</taxon>
        <taxon>Dikarya</taxon>
        <taxon>Basidiomycota</taxon>
        <taxon>Agaricomycotina</taxon>
        <taxon>Agaricomycetes</taxon>
        <taxon>Agaricomycetidae</taxon>
        <taxon>Agaricales</taxon>
        <taxon>Marasmiineae</taxon>
        <taxon>Mycenaceae</taxon>
        <taxon>Mycena</taxon>
    </lineage>
</organism>
<feature type="region of interest" description="Disordered" evidence="1">
    <location>
        <begin position="325"/>
        <end position="364"/>
    </location>
</feature>
<comment type="caution">
    <text evidence="2">The sequence shown here is derived from an EMBL/GenBank/DDBJ whole genome shotgun (WGS) entry which is preliminary data.</text>
</comment>
<protein>
    <submittedName>
        <fullName evidence="2">Uncharacterized protein</fullName>
    </submittedName>
</protein>
<keyword evidence="3" id="KW-1185">Reference proteome</keyword>
<evidence type="ECO:0000313" key="2">
    <source>
        <dbReference type="EMBL" id="KAF7336589.1"/>
    </source>
</evidence>
<gene>
    <name evidence="2" type="ORF">MSAN_02291100</name>
</gene>
<dbReference type="AlphaFoldDB" id="A0A8H6X9U9"/>
<name>A0A8H6X9U9_9AGAR</name>
<reference evidence="2" key="1">
    <citation type="submission" date="2020-05" db="EMBL/GenBank/DDBJ databases">
        <title>Mycena genomes resolve the evolution of fungal bioluminescence.</title>
        <authorList>
            <person name="Tsai I.J."/>
        </authorList>
    </citation>
    <scope>NUCLEOTIDE SEQUENCE</scope>
    <source>
        <strain evidence="2">160909Yilan</strain>
    </source>
</reference>
<dbReference type="Proteomes" id="UP000623467">
    <property type="component" value="Unassembled WGS sequence"/>
</dbReference>
<sequence length="679" mass="73919">MARSSSPASTTASGSSSTTTSGSPSTSSSGSPATTSSRSSSTSTSRSSSTSTSRSSSTSTSGSSSTSTSGSSPLSSETAQCAPFPSLSRSRPNDRDAFSEYLHSTLPHHPDIPHAQAGDAEWAACSEALLQIFMVLLIRSIYMHLNDADRRELVQVLDAFQVGEHRAGPTMGLRRADGTRVLVRGGLRRRRSSSASTISCLPYLEQTPDQRSRIFFEDENLDRYYHEVRDAFFALLRRSRAGDSSDAEARELCFYRAVLRAVETDADNDKQFSALYGVRLAPYPDGGPEPELLRSYAPGGVATLRRTPLAELEAWGQMTSAQRKRLLAQDGKSDPMDVSDDEAEDGLAAPPLQLPPVPRPKLSASDEHYDRQQRFVPIFRSVALWFGQRRATEEEVAWLGDAAHFLAGHPLCNRAVRIVHLAKDGPLAAAELLGVRTMVSANALPGEPVDVAVSDPPRDERREVAHLRRMIRDLGPDSTGCAQILGRVQGHAPSTVYVCPTPLYHATARAANAPSVPPLFRQLYGVLSEFLKSRPAATLHLGLLVLQLDSVFGVSHAQQVSNVTHAVVIAIVVRPIPNTNRRSRALLVWDANVLSRPKEKTKGSLDDHVRTALRLARAEERVPNFESFWVCNGRPKPHADICLGLALEQLLRMAAQGLDVRWELGRLVEVAGFTQVVDD</sequence>
<evidence type="ECO:0000256" key="1">
    <source>
        <dbReference type="SAM" id="MobiDB-lite"/>
    </source>
</evidence>